<dbReference type="SUPFAM" id="SSF117892">
    <property type="entry name" value="Band 7/SPFH domain"/>
    <property type="match status" value="1"/>
</dbReference>
<comment type="subunit">
    <text evidence="6">HflC and HflK may interact to form a multimeric complex.</text>
</comment>
<comment type="subcellular location">
    <subcellularLocation>
        <location evidence="1 6">Membrane</location>
    </subcellularLocation>
</comment>
<dbReference type="InterPro" id="IPR050710">
    <property type="entry name" value="Band7/mec-2_domain"/>
</dbReference>
<organism evidence="9 10">
    <name type="scientific">Fusibacillus kribbianus</name>
    <dbReference type="NCBI Taxonomy" id="3044208"/>
    <lineage>
        <taxon>Bacteria</taxon>
        <taxon>Bacillati</taxon>
        <taxon>Bacillota</taxon>
        <taxon>Clostridia</taxon>
        <taxon>Lachnospirales</taxon>
        <taxon>Lachnospiraceae</taxon>
        <taxon>Fusibacillus</taxon>
    </lineage>
</organism>
<dbReference type="Pfam" id="PF01145">
    <property type="entry name" value="Band_7"/>
    <property type="match status" value="1"/>
</dbReference>
<feature type="region of interest" description="Disordered" evidence="7">
    <location>
        <begin position="14"/>
        <end position="43"/>
    </location>
</feature>
<evidence type="ECO:0000313" key="10">
    <source>
        <dbReference type="Proteomes" id="UP001300383"/>
    </source>
</evidence>
<reference evidence="9 10" key="1">
    <citation type="submission" date="2023-05" db="EMBL/GenBank/DDBJ databases">
        <title>[ruminococcus] sp. nov., isolated from a pig farm feces dump.</title>
        <authorList>
            <person name="Chang Y.-H."/>
        </authorList>
    </citation>
    <scope>NUCLEOTIDE SEQUENCE [LARGE SCALE GENOMIC DNA]</scope>
    <source>
        <strain evidence="9 10">YH-rum2234</strain>
    </source>
</reference>
<evidence type="ECO:0000256" key="1">
    <source>
        <dbReference type="ARBA" id="ARBA00004370"/>
    </source>
</evidence>
<dbReference type="GO" id="GO:0016020">
    <property type="term" value="C:membrane"/>
    <property type="evidence" value="ECO:0007669"/>
    <property type="project" value="UniProtKB-SubCell"/>
</dbReference>
<dbReference type="InterPro" id="IPR010201">
    <property type="entry name" value="HflK"/>
</dbReference>
<comment type="similarity">
    <text evidence="2 6">Belongs to the band 7/mec-2 family. HflK subfamily.</text>
</comment>
<evidence type="ECO:0000256" key="3">
    <source>
        <dbReference type="ARBA" id="ARBA00022692"/>
    </source>
</evidence>
<dbReference type="AlphaFoldDB" id="A0AAP4BBS9"/>
<keyword evidence="3 6" id="KW-0812">Transmembrane</keyword>
<dbReference type="NCBIfam" id="TIGR01933">
    <property type="entry name" value="hflK"/>
    <property type="match status" value="1"/>
</dbReference>
<accession>A0AAP4BBS9</accession>
<dbReference type="InterPro" id="IPR001107">
    <property type="entry name" value="Band_7"/>
</dbReference>
<evidence type="ECO:0000259" key="8">
    <source>
        <dbReference type="SMART" id="SM00244"/>
    </source>
</evidence>
<proteinExistence type="inferred from homology"/>
<evidence type="ECO:0000313" key="9">
    <source>
        <dbReference type="EMBL" id="MDI9241701.1"/>
    </source>
</evidence>
<feature type="transmembrane region" description="Helical" evidence="6">
    <location>
        <begin position="52"/>
        <end position="71"/>
    </location>
</feature>
<feature type="domain" description="Band 7" evidence="8">
    <location>
        <begin position="68"/>
        <end position="239"/>
    </location>
</feature>
<evidence type="ECO:0000256" key="2">
    <source>
        <dbReference type="ARBA" id="ARBA00006971"/>
    </source>
</evidence>
<evidence type="ECO:0000256" key="5">
    <source>
        <dbReference type="ARBA" id="ARBA00023136"/>
    </source>
</evidence>
<sequence length="381" mass="40886">MGNIFYDIMKNLAGGGSGPKVVDPDPEPEKDKPKKAKKSGGGKKVLKNGGRVVGIVILVAVIAILAMNATYTIGEQEQAVVTTFGVPKAVKESGLHFKIPFVQQVKKVDTTIQGFKVGYDSEGQTVPNEAIMITSDFNFVGIDFYVEYRVSDPVKAVFASRQPEDILRNLAQSCIRTVVSNYDVDSVLTTGKNEIQSNIREMLLSQLEEQDIGLQLVNITIQDSTPPTMEVLEAFKDVETAKQGKETAINNANKYRNEKLPKAEADVDQILQEAESSKTKRINEAYADVAMFNAQYEEYIKNPLVTKQRMFYETMEAVLPNLKVIIDGTDSTSTMLMDQLSDQAAGAAASAAGNGSGTDSASGSGAAGNSTSGASAGTSGN</sequence>
<comment type="caution">
    <text evidence="9">The sequence shown here is derived from an EMBL/GenBank/DDBJ whole genome shotgun (WGS) entry which is preliminary data.</text>
</comment>
<dbReference type="SMART" id="SM00244">
    <property type="entry name" value="PHB"/>
    <property type="match status" value="1"/>
</dbReference>
<keyword evidence="5 6" id="KW-0472">Membrane</keyword>
<evidence type="ECO:0000256" key="6">
    <source>
        <dbReference type="RuleBase" id="RU364113"/>
    </source>
</evidence>
<evidence type="ECO:0000256" key="7">
    <source>
        <dbReference type="SAM" id="MobiDB-lite"/>
    </source>
</evidence>
<protein>
    <recommendedName>
        <fullName evidence="6">Protein HflK</fullName>
    </recommendedName>
</protein>
<dbReference type="EMBL" id="JASGBQ010000004">
    <property type="protein sequence ID" value="MDI9241701.1"/>
    <property type="molecule type" value="Genomic_DNA"/>
</dbReference>
<feature type="region of interest" description="Disordered" evidence="7">
    <location>
        <begin position="344"/>
        <end position="381"/>
    </location>
</feature>
<evidence type="ECO:0000256" key="4">
    <source>
        <dbReference type="ARBA" id="ARBA00022989"/>
    </source>
</evidence>
<dbReference type="GO" id="GO:0008233">
    <property type="term" value="F:peptidase activity"/>
    <property type="evidence" value="ECO:0007669"/>
    <property type="project" value="UniProtKB-KW"/>
</dbReference>
<gene>
    <name evidence="9" type="primary">hflK</name>
    <name evidence="9" type="ORF">QJ036_04300</name>
</gene>
<dbReference type="Gene3D" id="3.30.479.30">
    <property type="entry name" value="Band 7 domain"/>
    <property type="match status" value="1"/>
</dbReference>
<dbReference type="RefSeq" id="WP_283230210.1">
    <property type="nucleotide sequence ID" value="NZ_JASGBQ010000004.1"/>
</dbReference>
<dbReference type="Proteomes" id="UP001300383">
    <property type="component" value="Unassembled WGS sequence"/>
</dbReference>
<dbReference type="PANTHER" id="PTHR43327:SF2">
    <property type="entry name" value="MODULATOR OF FTSH PROTEASE HFLK"/>
    <property type="match status" value="1"/>
</dbReference>
<keyword evidence="4 6" id="KW-1133">Transmembrane helix</keyword>
<dbReference type="InterPro" id="IPR036013">
    <property type="entry name" value="Band_7/SPFH_dom_sf"/>
</dbReference>
<feature type="compositionally biased region" description="Basic residues" evidence="7">
    <location>
        <begin position="33"/>
        <end position="43"/>
    </location>
</feature>
<dbReference type="GO" id="GO:0006508">
    <property type="term" value="P:proteolysis"/>
    <property type="evidence" value="ECO:0007669"/>
    <property type="project" value="UniProtKB-KW"/>
</dbReference>
<keyword evidence="9" id="KW-0378">Hydrolase</keyword>
<keyword evidence="9" id="KW-0645">Protease</keyword>
<comment type="function">
    <text evidence="6">HflC and HflK could encode or regulate a protease.</text>
</comment>
<dbReference type="CDD" id="cd03404">
    <property type="entry name" value="SPFH_HflK"/>
    <property type="match status" value="1"/>
</dbReference>
<dbReference type="PANTHER" id="PTHR43327">
    <property type="entry name" value="STOMATIN-LIKE PROTEIN 2, MITOCHONDRIAL"/>
    <property type="match status" value="1"/>
</dbReference>
<name>A0AAP4BBS9_9FIRM</name>
<keyword evidence="10" id="KW-1185">Reference proteome</keyword>